<evidence type="ECO:0000256" key="1">
    <source>
        <dbReference type="ARBA" id="ARBA00004651"/>
    </source>
</evidence>
<feature type="transmembrane region" description="Helical" evidence="8">
    <location>
        <begin position="133"/>
        <end position="154"/>
    </location>
</feature>
<evidence type="ECO:0000256" key="4">
    <source>
        <dbReference type="ARBA" id="ARBA00022475"/>
    </source>
</evidence>
<dbReference type="PANTHER" id="PTHR30269">
    <property type="entry name" value="TRANSMEMBRANE PROTEIN YFCA"/>
    <property type="match status" value="1"/>
</dbReference>
<protein>
    <recommendedName>
        <fullName evidence="8">Probable membrane transporter protein</fullName>
    </recommendedName>
</protein>
<gene>
    <name evidence="9" type="ORF">DFR28_1021069</name>
</gene>
<accession>A0A395JPB9</accession>
<feature type="transmembrane region" description="Helical" evidence="8">
    <location>
        <begin position="34"/>
        <end position="59"/>
    </location>
</feature>
<evidence type="ECO:0000256" key="2">
    <source>
        <dbReference type="ARBA" id="ARBA00009142"/>
    </source>
</evidence>
<feature type="transmembrane region" description="Helical" evidence="8">
    <location>
        <begin position="7"/>
        <end position="28"/>
    </location>
</feature>
<dbReference type="InParanoid" id="A0A395JPB9"/>
<keyword evidence="6 8" id="KW-1133">Transmembrane helix</keyword>
<keyword evidence="5 8" id="KW-0812">Transmembrane</keyword>
<feature type="transmembrane region" description="Helical" evidence="8">
    <location>
        <begin position="103"/>
        <end position="121"/>
    </location>
</feature>
<evidence type="ECO:0000256" key="8">
    <source>
        <dbReference type="RuleBase" id="RU363041"/>
    </source>
</evidence>
<dbReference type="OrthoDB" id="6197550at2"/>
<comment type="subcellular location">
    <subcellularLocation>
        <location evidence="1 8">Cell membrane</location>
        <topology evidence="1 8">Multi-pass membrane protein</topology>
    </subcellularLocation>
</comment>
<dbReference type="AlphaFoldDB" id="A0A395JPB9"/>
<dbReference type="PANTHER" id="PTHR30269:SF23">
    <property type="entry name" value="MEMBRANE TRANSPORTER PROTEIN YDHB-RELATED"/>
    <property type="match status" value="1"/>
</dbReference>
<dbReference type="InterPro" id="IPR052017">
    <property type="entry name" value="TSUP"/>
</dbReference>
<dbReference type="RefSeq" id="WP_113954391.1">
    <property type="nucleotide sequence ID" value="NZ_QNRT01000002.1"/>
</dbReference>
<proteinExistence type="inferred from homology"/>
<evidence type="ECO:0000256" key="3">
    <source>
        <dbReference type="ARBA" id="ARBA00022448"/>
    </source>
</evidence>
<evidence type="ECO:0000313" key="9">
    <source>
        <dbReference type="EMBL" id="RBP51637.1"/>
    </source>
</evidence>
<dbReference type="EMBL" id="QNRT01000002">
    <property type="protein sequence ID" value="RBP51637.1"/>
    <property type="molecule type" value="Genomic_DNA"/>
</dbReference>
<feature type="transmembrane region" description="Helical" evidence="8">
    <location>
        <begin position="79"/>
        <end position="97"/>
    </location>
</feature>
<keyword evidence="10" id="KW-1185">Reference proteome</keyword>
<organism evidence="9 10">
    <name type="scientific">Arenicella xantha</name>
    <dbReference type="NCBI Taxonomy" id="644221"/>
    <lineage>
        <taxon>Bacteria</taxon>
        <taxon>Pseudomonadati</taxon>
        <taxon>Pseudomonadota</taxon>
        <taxon>Gammaproteobacteria</taxon>
        <taxon>Arenicellales</taxon>
        <taxon>Arenicellaceae</taxon>
        <taxon>Arenicella</taxon>
    </lineage>
</organism>
<reference evidence="9 10" key="1">
    <citation type="submission" date="2018-06" db="EMBL/GenBank/DDBJ databases">
        <title>Genomic Encyclopedia of Type Strains, Phase IV (KMG-IV): sequencing the most valuable type-strain genomes for metagenomic binning, comparative biology and taxonomic classification.</title>
        <authorList>
            <person name="Goeker M."/>
        </authorList>
    </citation>
    <scope>NUCLEOTIDE SEQUENCE [LARGE SCALE GENOMIC DNA]</scope>
    <source>
        <strain evidence="9 10">DSM 24032</strain>
    </source>
</reference>
<keyword evidence="3" id="KW-0813">Transport</keyword>
<keyword evidence="7 8" id="KW-0472">Membrane</keyword>
<evidence type="ECO:0000256" key="5">
    <source>
        <dbReference type="ARBA" id="ARBA00022692"/>
    </source>
</evidence>
<comment type="caution">
    <text evidence="9">The sequence shown here is derived from an EMBL/GenBank/DDBJ whole genome shotgun (WGS) entry which is preliminary data.</text>
</comment>
<keyword evidence="4 8" id="KW-1003">Cell membrane</keyword>
<feature type="transmembrane region" description="Helical" evidence="8">
    <location>
        <begin position="166"/>
        <end position="186"/>
    </location>
</feature>
<evidence type="ECO:0000313" key="10">
    <source>
        <dbReference type="Proteomes" id="UP000253083"/>
    </source>
</evidence>
<name>A0A395JPB9_9GAMM</name>
<dbReference type="GO" id="GO:0005886">
    <property type="term" value="C:plasma membrane"/>
    <property type="evidence" value="ECO:0007669"/>
    <property type="project" value="UniProtKB-SubCell"/>
</dbReference>
<dbReference type="Proteomes" id="UP000253083">
    <property type="component" value="Unassembled WGS sequence"/>
</dbReference>
<feature type="transmembrane region" description="Helical" evidence="8">
    <location>
        <begin position="230"/>
        <end position="247"/>
    </location>
</feature>
<evidence type="ECO:0000256" key="7">
    <source>
        <dbReference type="ARBA" id="ARBA00023136"/>
    </source>
</evidence>
<dbReference type="InterPro" id="IPR002781">
    <property type="entry name" value="TM_pro_TauE-like"/>
</dbReference>
<feature type="transmembrane region" description="Helical" evidence="8">
    <location>
        <begin position="198"/>
        <end position="215"/>
    </location>
</feature>
<comment type="similarity">
    <text evidence="2 8">Belongs to the 4-toluene sulfonate uptake permease (TSUP) (TC 2.A.102) family.</text>
</comment>
<dbReference type="Pfam" id="PF01925">
    <property type="entry name" value="TauE"/>
    <property type="match status" value="1"/>
</dbReference>
<sequence>MEVIEFSLALIVLMLLSAFFTAILHGATGMAGGIVLAAILSHLIGIKLAVPVVTCSLAFSHASRAYLYIKTVDWRSVRIVLMFSLPTIAFGALLFTYLSSTLVALMMAGFLAASLPIKYWAKRRQLHASNSVLAGASVLWGMLAGNVIGPGFVLAPFLQGRGMDRLTFVGSLACIVLVMNLVKLSVFGTSTLLDASSLWLGILLGIVTIPGNWVGKKMLHNVSDDTHRQIVNAMTILLVFNFLYLALG</sequence>
<evidence type="ECO:0000256" key="6">
    <source>
        <dbReference type="ARBA" id="ARBA00022989"/>
    </source>
</evidence>